<reference evidence="2" key="2">
    <citation type="submission" date="2020-09" db="EMBL/GenBank/DDBJ databases">
        <authorList>
            <person name="Sun Q."/>
            <person name="Zhou Y."/>
        </authorList>
    </citation>
    <scope>NUCLEOTIDE SEQUENCE</scope>
    <source>
        <strain evidence="2">CGMCC 1.10998</strain>
    </source>
</reference>
<feature type="region of interest" description="Disordered" evidence="1">
    <location>
        <begin position="345"/>
        <end position="365"/>
    </location>
</feature>
<sequence length="617" mass="62427">MDTSLTPLLPVQHSANLSPVESIAAGSLSTVQTFAVSTADTVTANDDVVELSGAARLLSAASSAQSAASATGSQNNFGGVLNAALNFVSAFNNLNDSLGANSLSQLNSPTDIASTDIFGGIFNNSPGLNGTDLLLQALIDTPVNTSTGPSGQESKPTSLLTGLSNIGITVQTSPLTGTFALTINAQTLESAFNSDPSGTSGILNQATASFAPIAANLLTQSNDLFLTEQSLATPTLLPNIFSDQLDLPQATSNPAASNIVAEANSELQRTLANEALGDAISTTQATNAANNSIADIAPITTTATAPVAATSDSANTAATASALSPNASSPATTSTANTANTATAVANPEAEQENTAASTGAATTATTDQIQAQNQAKIQTLQDIQDQQRTQAAQNALEVQNTQDTLRTQADQVAQSNRANLDLQNARLIQNTQDAQASQSTLAQQETQTAAAISEADEQTNNVSSAANAGATNVVPANAAPVSTTPVEVTADTALRTDLDLNPANASTLAATNTATAATDATSTATATVTPAITDIVPTIDPAFAAAIAAYNLRTPANMIMDTRGARDLGNIVVDAVNSVESASAIPPVTLDVHDQVAAAQRNELLRNAVPRPPSRS</sequence>
<reference evidence="2" key="1">
    <citation type="journal article" date="2014" name="Int. J. Syst. Evol. Microbiol.">
        <title>Complete genome sequence of Corynebacterium casei LMG S-19264T (=DSM 44701T), isolated from a smear-ripened cheese.</title>
        <authorList>
            <consortium name="US DOE Joint Genome Institute (JGI-PGF)"/>
            <person name="Walter F."/>
            <person name="Albersmeier A."/>
            <person name="Kalinowski J."/>
            <person name="Ruckert C."/>
        </authorList>
    </citation>
    <scope>NUCLEOTIDE SEQUENCE</scope>
    <source>
        <strain evidence="2">CGMCC 1.10998</strain>
    </source>
</reference>
<evidence type="ECO:0000313" key="2">
    <source>
        <dbReference type="EMBL" id="GGC70772.1"/>
    </source>
</evidence>
<protein>
    <submittedName>
        <fullName evidence="2">Uncharacterized protein</fullName>
    </submittedName>
</protein>
<evidence type="ECO:0000256" key="1">
    <source>
        <dbReference type="SAM" id="MobiDB-lite"/>
    </source>
</evidence>
<name>A0A916UGB5_9BURK</name>
<keyword evidence="3" id="KW-1185">Reference proteome</keyword>
<comment type="caution">
    <text evidence="2">The sequence shown here is derived from an EMBL/GenBank/DDBJ whole genome shotgun (WGS) entry which is preliminary data.</text>
</comment>
<dbReference type="EMBL" id="BMED01000001">
    <property type="protein sequence ID" value="GGC70772.1"/>
    <property type="molecule type" value="Genomic_DNA"/>
</dbReference>
<evidence type="ECO:0000313" key="3">
    <source>
        <dbReference type="Proteomes" id="UP000637423"/>
    </source>
</evidence>
<proteinExistence type="predicted"/>
<dbReference type="RefSeq" id="WP_188565503.1">
    <property type="nucleotide sequence ID" value="NZ_BMED01000001.1"/>
</dbReference>
<dbReference type="AlphaFoldDB" id="A0A916UGB5"/>
<dbReference type="Proteomes" id="UP000637423">
    <property type="component" value="Unassembled WGS sequence"/>
</dbReference>
<gene>
    <name evidence="2" type="ORF">GCM10011396_17390</name>
</gene>
<accession>A0A916UGB5</accession>
<organism evidence="2 3">
    <name type="scientific">Undibacterium terreum</name>
    <dbReference type="NCBI Taxonomy" id="1224302"/>
    <lineage>
        <taxon>Bacteria</taxon>
        <taxon>Pseudomonadati</taxon>
        <taxon>Pseudomonadota</taxon>
        <taxon>Betaproteobacteria</taxon>
        <taxon>Burkholderiales</taxon>
        <taxon>Oxalobacteraceae</taxon>
        <taxon>Undibacterium</taxon>
    </lineage>
</organism>